<keyword evidence="3" id="KW-1185">Reference proteome</keyword>
<sequence>MALKEVDKTPAAETAFTEADRTCPKDMHSAREKASKDIKALGEGEIIGNWKVVRPIEPERCFNTIYVVQHVKKGYLAALKVHL</sequence>
<feature type="compositionally biased region" description="Basic and acidic residues" evidence="1">
    <location>
        <begin position="18"/>
        <end position="30"/>
    </location>
</feature>
<dbReference type="EMBL" id="UYYB01099019">
    <property type="protein sequence ID" value="VDM77361.1"/>
    <property type="molecule type" value="Genomic_DNA"/>
</dbReference>
<dbReference type="Proteomes" id="UP000270094">
    <property type="component" value="Unassembled WGS sequence"/>
</dbReference>
<feature type="region of interest" description="Disordered" evidence="1">
    <location>
        <begin position="1"/>
        <end position="30"/>
    </location>
</feature>
<gene>
    <name evidence="2" type="ORF">SVUK_LOCUS12359</name>
</gene>
<accession>A0A3P7IWK4</accession>
<protein>
    <submittedName>
        <fullName evidence="2">Uncharacterized protein</fullName>
    </submittedName>
</protein>
<reference evidence="2 3" key="1">
    <citation type="submission" date="2018-11" db="EMBL/GenBank/DDBJ databases">
        <authorList>
            <consortium name="Pathogen Informatics"/>
        </authorList>
    </citation>
    <scope>NUCLEOTIDE SEQUENCE [LARGE SCALE GENOMIC DNA]</scope>
</reference>
<evidence type="ECO:0000313" key="3">
    <source>
        <dbReference type="Proteomes" id="UP000270094"/>
    </source>
</evidence>
<name>A0A3P7IWK4_STRVU</name>
<evidence type="ECO:0000256" key="1">
    <source>
        <dbReference type="SAM" id="MobiDB-lite"/>
    </source>
</evidence>
<organism evidence="2 3">
    <name type="scientific">Strongylus vulgaris</name>
    <name type="common">Blood worm</name>
    <dbReference type="NCBI Taxonomy" id="40348"/>
    <lineage>
        <taxon>Eukaryota</taxon>
        <taxon>Metazoa</taxon>
        <taxon>Ecdysozoa</taxon>
        <taxon>Nematoda</taxon>
        <taxon>Chromadorea</taxon>
        <taxon>Rhabditida</taxon>
        <taxon>Rhabditina</taxon>
        <taxon>Rhabditomorpha</taxon>
        <taxon>Strongyloidea</taxon>
        <taxon>Strongylidae</taxon>
        <taxon>Strongylus</taxon>
    </lineage>
</organism>
<evidence type="ECO:0000313" key="2">
    <source>
        <dbReference type="EMBL" id="VDM77361.1"/>
    </source>
</evidence>
<dbReference type="OrthoDB" id="5783272at2759"/>
<dbReference type="AlphaFoldDB" id="A0A3P7IWK4"/>
<feature type="compositionally biased region" description="Basic and acidic residues" evidence="1">
    <location>
        <begin position="1"/>
        <end position="10"/>
    </location>
</feature>
<proteinExistence type="predicted"/>